<dbReference type="Pfam" id="PF00155">
    <property type="entry name" value="Aminotran_1_2"/>
    <property type="match status" value="1"/>
</dbReference>
<proteinExistence type="predicted"/>
<dbReference type="EC" id="2.3.-.-" evidence="5"/>
<keyword evidence="2 5" id="KW-0808">Transferase</keyword>
<comment type="caution">
    <text evidence="5">The sequence shown here is derived from an EMBL/GenBank/DDBJ whole genome shotgun (WGS) entry which is preliminary data.</text>
</comment>
<evidence type="ECO:0000256" key="1">
    <source>
        <dbReference type="ARBA" id="ARBA00001933"/>
    </source>
</evidence>
<dbReference type="InterPro" id="IPR015424">
    <property type="entry name" value="PyrdxlP-dep_Trfase"/>
</dbReference>
<gene>
    <name evidence="5" type="primary">cqsA</name>
    <name evidence="5" type="ORF">VHP8226_03389</name>
</gene>
<dbReference type="InterPro" id="IPR015422">
    <property type="entry name" value="PyrdxlP-dep_Trfase_small"/>
</dbReference>
<feature type="domain" description="Aminotransferase class I/classII large" evidence="4">
    <location>
        <begin position="45"/>
        <end position="379"/>
    </location>
</feature>
<evidence type="ECO:0000313" key="5">
    <source>
        <dbReference type="EMBL" id="CAH0529634.1"/>
    </source>
</evidence>
<evidence type="ECO:0000256" key="2">
    <source>
        <dbReference type="ARBA" id="ARBA00022679"/>
    </source>
</evidence>
<dbReference type="InterPro" id="IPR015421">
    <property type="entry name" value="PyrdxlP-dep_Trfase_major"/>
</dbReference>
<accession>A0ABN8DJV7</accession>
<dbReference type="RefSeq" id="WP_237486218.1">
    <property type="nucleotide sequence ID" value="NZ_CAKLCM010000003.1"/>
</dbReference>
<dbReference type="PANTHER" id="PTHR13693:SF100">
    <property type="entry name" value="8-AMINO-7-OXONONANOATE SYNTHASE"/>
    <property type="match status" value="1"/>
</dbReference>
<evidence type="ECO:0000259" key="4">
    <source>
        <dbReference type="Pfam" id="PF00155"/>
    </source>
</evidence>
<dbReference type="EMBL" id="CAKLCM010000003">
    <property type="protein sequence ID" value="CAH0529634.1"/>
    <property type="molecule type" value="Genomic_DNA"/>
</dbReference>
<dbReference type="InterPro" id="IPR004839">
    <property type="entry name" value="Aminotransferase_I/II_large"/>
</dbReference>
<dbReference type="GO" id="GO:0016746">
    <property type="term" value="F:acyltransferase activity"/>
    <property type="evidence" value="ECO:0007669"/>
    <property type="project" value="UniProtKB-KW"/>
</dbReference>
<protein>
    <submittedName>
        <fullName evidence="5">CAI-1 autoinducer synthase</fullName>
        <ecNumber evidence="5">2.3.-.-</ecNumber>
    </submittedName>
</protein>
<dbReference type="Proteomes" id="UP000838160">
    <property type="component" value="Unassembled WGS sequence"/>
</dbReference>
<keyword evidence="6" id="KW-1185">Reference proteome</keyword>
<comment type="cofactor">
    <cofactor evidence="1">
        <name>pyridoxal 5'-phosphate</name>
        <dbReference type="ChEBI" id="CHEBI:597326"/>
    </cofactor>
</comment>
<dbReference type="Gene3D" id="3.40.640.10">
    <property type="entry name" value="Type I PLP-dependent aspartate aminotransferase-like (Major domain)"/>
    <property type="match status" value="1"/>
</dbReference>
<dbReference type="SUPFAM" id="SSF53383">
    <property type="entry name" value="PLP-dependent transferases"/>
    <property type="match status" value="1"/>
</dbReference>
<name>A0ABN8DJV7_9VIBR</name>
<dbReference type="PANTHER" id="PTHR13693">
    <property type="entry name" value="CLASS II AMINOTRANSFERASE/8-AMINO-7-OXONONANOATE SYNTHASE"/>
    <property type="match status" value="1"/>
</dbReference>
<evidence type="ECO:0000313" key="6">
    <source>
        <dbReference type="Proteomes" id="UP000838160"/>
    </source>
</evidence>
<keyword evidence="3" id="KW-0663">Pyridoxal phosphate</keyword>
<reference evidence="5" key="1">
    <citation type="submission" date="2021-12" db="EMBL/GenBank/DDBJ databases">
        <authorList>
            <person name="Rodrigo-Torres L."/>
            <person name="Arahal R. D."/>
            <person name="Lucena T."/>
        </authorList>
    </citation>
    <scope>NUCLEOTIDE SEQUENCE</scope>
    <source>
        <strain evidence="5">CECT 8226</strain>
    </source>
</reference>
<dbReference type="NCBIfam" id="NF005526">
    <property type="entry name" value="PRK07179.1"/>
    <property type="match status" value="1"/>
</dbReference>
<organism evidence="5 6">
    <name type="scientific">Vibrio hippocampi</name>
    <dbReference type="NCBI Taxonomy" id="654686"/>
    <lineage>
        <taxon>Bacteria</taxon>
        <taxon>Pseudomonadati</taxon>
        <taxon>Pseudomonadota</taxon>
        <taxon>Gammaproteobacteria</taxon>
        <taxon>Vibrionales</taxon>
        <taxon>Vibrionaceae</taxon>
        <taxon>Vibrio</taxon>
    </lineage>
</organism>
<sequence>MNIINNATTLPEFVSTKVEQHLEQLIYLPDSGKNLVVGKQPNPEDIVLQSNDYLDLSNNEEINRCHADAILTPQQSTFMSGVFLHDGDIKQVVEQRLSNFAHFSSCSLFQSGWIANIALLQTICDQTTHVYIDFFAHASLWEGARTAGANLHPFMHNNVRHFEKLVKRNGPGILIVDSIYSTLGTIAPLKKMIEIAKQYGCAIVVDESHSLGTHGSQGAGLLQQLGLSHQVDFMTASLAKAFAYRAGAVWCNNRTNEVIPYAAYPSIFSSTLLPSEICRIDATLDVIIHGDERRARLANNAKLLAKELQKIGFNIRSESHIVSLETGSESNTKKVRDFLESKGVFGSVFCRPATTPTQNIIRFSINCSVTKQQIQRVVDVCKMAYQIEAFTFR</sequence>
<dbReference type="InterPro" id="IPR050087">
    <property type="entry name" value="AON_synthase_class-II"/>
</dbReference>
<dbReference type="Gene3D" id="3.90.1150.10">
    <property type="entry name" value="Aspartate Aminotransferase, domain 1"/>
    <property type="match status" value="1"/>
</dbReference>
<keyword evidence="5" id="KW-0012">Acyltransferase</keyword>
<evidence type="ECO:0000256" key="3">
    <source>
        <dbReference type="ARBA" id="ARBA00022898"/>
    </source>
</evidence>